<dbReference type="AlphaFoldDB" id="A0AAJ6Z5X4"/>
<evidence type="ECO:0000256" key="1">
    <source>
        <dbReference type="SAM" id="Phobius"/>
    </source>
</evidence>
<gene>
    <name evidence="2" type="primary">LOC106116639</name>
</gene>
<dbReference type="Proteomes" id="UP000694872">
    <property type="component" value="Unplaced"/>
</dbReference>
<keyword evidence="1" id="KW-1133">Transmembrane helix</keyword>
<keyword evidence="1" id="KW-0812">Transmembrane</keyword>
<dbReference type="GeneID" id="106116639"/>
<feature type="transmembrane region" description="Helical" evidence="1">
    <location>
        <begin position="65"/>
        <end position="83"/>
    </location>
</feature>
<accession>A0AAJ6Z5X4</accession>
<reference evidence="2" key="1">
    <citation type="submission" date="2025-08" db="UniProtKB">
        <authorList>
            <consortium name="RefSeq"/>
        </authorList>
    </citation>
    <scope>IDENTIFICATION</scope>
</reference>
<feature type="transmembrane region" description="Helical" evidence="1">
    <location>
        <begin position="141"/>
        <end position="158"/>
    </location>
</feature>
<sequence length="242" mass="28506">MQDRVSRYSAWFWEKWCLLTAYLHLVAIFIEIGTHILLILIYTSGLQCNTNLDTLHKNWTSFEKIIHVTTLGVHGFTPFLVAYSGPLDVREDTLNEKLCCPGILHLPVLDSIIIISNFIWFKFVFSFYYSLYMKDVRRMQLFLNLAMIKLLMELVYKAMRHNIQDDMFDIDVSWNSELMNFFIYIFLMTSVHYHIKFLQKTTTKPTTTIIKIQTEVNDNIEEKTEQPIAEEKVDQPPAYALV</sequence>
<proteinExistence type="predicted"/>
<evidence type="ECO:0000313" key="2">
    <source>
        <dbReference type="RefSeq" id="XP_013165984.1"/>
    </source>
</evidence>
<dbReference type="KEGG" id="pxu:106116639"/>
<organism evidence="2">
    <name type="scientific">Papilio xuthus</name>
    <name type="common">Asian swallowtail butterfly</name>
    <dbReference type="NCBI Taxonomy" id="66420"/>
    <lineage>
        <taxon>Eukaryota</taxon>
        <taxon>Metazoa</taxon>
        <taxon>Ecdysozoa</taxon>
        <taxon>Arthropoda</taxon>
        <taxon>Hexapoda</taxon>
        <taxon>Insecta</taxon>
        <taxon>Pterygota</taxon>
        <taxon>Neoptera</taxon>
        <taxon>Endopterygota</taxon>
        <taxon>Lepidoptera</taxon>
        <taxon>Glossata</taxon>
        <taxon>Ditrysia</taxon>
        <taxon>Papilionoidea</taxon>
        <taxon>Papilionidae</taxon>
        <taxon>Papilioninae</taxon>
        <taxon>Papilio</taxon>
    </lineage>
</organism>
<dbReference type="RefSeq" id="XP_013165984.1">
    <property type="nucleotide sequence ID" value="XM_013310530.1"/>
</dbReference>
<feature type="transmembrane region" description="Helical" evidence="1">
    <location>
        <begin position="103"/>
        <end position="129"/>
    </location>
</feature>
<protein>
    <submittedName>
        <fullName evidence="2">Uncharacterized protein LOC106116639</fullName>
    </submittedName>
</protein>
<feature type="transmembrane region" description="Helical" evidence="1">
    <location>
        <begin position="178"/>
        <end position="195"/>
    </location>
</feature>
<keyword evidence="1" id="KW-0472">Membrane</keyword>
<feature type="transmembrane region" description="Helical" evidence="1">
    <location>
        <begin position="20"/>
        <end position="44"/>
    </location>
</feature>
<name>A0AAJ6Z5X4_PAPXU</name>